<gene>
    <name evidence="6" type="ORF">RQP53_14060</name>
</gene>
<protein>
    <submittedName>
        <fullName evidence="6">LysR family transcriptional regulator</fullName>
    </submittedName>
</protein>
<proteinExistence type="inferred from homology"/>
<sequence length="292" mass="32394">MKLDLEALEALEAVVRCGSFASAAEQLHKVTSAVSYQVKKLETQLRLPLLDRSAYRVRLTPAGEAVLNEGRRLLRQAHQVEALAQQLASGWEARLLVVVDGILPLADTLRALKRLADEGVPTRVQLKIEFLGGVQYRFEKESADLMLAKEFSPGALLQARAQPEVECVLCVAADHPLAQLGRPAQLDDLHAHVELSVQDSSERGDDRHMFGGERVFYLSGFVAKRQALLMGMGFGWMPRYLVDEALARGELVELAYEGGSRYRFTPWLVQSLERPLGRAGQRLAELLRSEPG</sequence>
<comment type="caution">
    <text evidence="6">The sequence shown here is derived from an EMBL/GenBank/DDBJ whole genome shotgun (WGS) entry which is preliminary data.</text>
</comment>
<evidence type="ECO:0000313" key="7">
    <source>
        <dbReference type="Proteomes" id="UP001246372"/>
    </source>
</evidence>
<dbReference type="SUPFAM" id="SSF53850">
    <property type="entry name" value="Periplasmic binding protein-like II"/>
    <property type="match status" value="1"/>
</dbReference>
<dbReference type="Pfam" id="PF03466">
    <property type="entry name" value="LysR_substrate"/>
    <property type="match status" value="1"/>
</dbReference>
<evidence type="ECO:0000256" key="3">
    <source>
        <dbReference type="ARBA" id="ARBA00023125"/>
    </source>
</evidence>
<dbReference type="PROSITE" id="PS50931">
    <property type="entry name" value="HTH_LYSR"/>
    <property type="match status" value="1"/>
</dbReference>
<reference evidence="6" key="1">
    <citation type="submission" date="2023-09" db="EMBL/GenBank/DDBJ databases">
        <title>Paucibacter sp. APW11 Genome sequencing and assembly.</title>
        <authorList>
            <person name="Kim I."/>
        </authorList>
    </citation>
    <scope>NUCLEOTIDE SEQUENCE</scope>
    <source>
        <strain evidence="6">APW11</strain>
    </source>
</reference>
<dbReference type="EMBL" id="JAVXZY010000005">
    <property type="protein sequence ID" value="MDT9000395.1"/>
    <property type="molecule type" value="Genomic_DNA"/>
</dbReference>
<keyword evidence="3" id="KW-0238">DNA-binding</keyword>
<dbReference type="RefSeq" id="WP_315650968.1">
    <property type="nucleotide sequence ID" value="NZ_JAVXZY010000005.1"/>
</dbReference>
<evidence type="ECO:0000313" key="6">
    <source>
        <dbReference type="EMBL" id="MDT9000395.1"/>
    </source>
</evidence>
<comment type="similarity">
    <text evidence="1">Belongs to the LysR transcriptional regulatory family.</text>
</comment>
<dbReference type="Gene3D" id="1.10.10.10">
    <property type="entry name" value="Winged helix-like DNA-binding domain superfamily/Winged helix DNA-binding domain"/>
    <property type="match status" value="1"/>
</dbReference>
<dbReference type="InterPro" id="IPR000847">
    <property type="entry name" value="LysR_HTH_N"/>
</dbReference>
<keyword evidence="4" id="KW-0804">Transcription</keyword>
<evidence type="ECO:0000256" key="1">
    <source>
        <dbReference type="ARBA" id="ARBA00009437"/>
    </source>
</evidence>
<dbReference type="Gene3D" id="3.40.190.290">
    <property type="match status" value="1"/>
</dbReference>
<dbReference type="SUPFAM" id="SSF46785">
    <property type="entry name" value="Winged helix' DNA-binding domain"/>
    <property type="match status" value="1"/>
</dbReference>
<dbReference type="Pfam" id="PF00126">
    <property type="entry name" value="HTH_1"/>
    <property type="match status" value="1"/>
</dbReference>
<accession>A0ABU3PDJ9</accession>
<keyword evidence="2" id="KW-0805">Transcription regulation</keyword>
<dbReference type="InterPro" id="IPR036390">
    <property type="entry name" value="WH_DNA-bd_sf"/>
</dbReference>
<dbReference type="InterPro" id="IPR036388">
    <property type="entry name" value="WH-like_DNA-bd_sf"/>
</dbReference>
<keyword evidence="7" id="KW-1185">Reference proteome</keyword>
<dbReference type="InterPro" id="IPR005119">
    <property type="entry name" value="LysR_subst-bd"/>
</dbReference>
<dbReference type="Proteomes" id="UP001246372">
    <property type="component" value="Unassembled WGS sequence"/>
</dbReference>
<dbReference type="PANTHER" id="PTHR30126">
    <property type="entry name" value="HTH-TYPE TRANSCRIPTIONAL REGULATOR"/>
    <property type="match status" value="1"/>
</dbReference>
<evidence type="ECO:0000256" key="4">
    <source>
        <dbReference type="ARBA" id="ARBA00023163"/>
    </source>
</evidence>
<evidence type="ECO:0000259" key="5">
    <source>
        <dbReference type="PROSITE" id="PS50931"/>
    </source>
</evidence>
<dbReference type="PANTHER" id="PTHR30126:SF4">
    <property type="entry name" value="LYSR FAMILY TRANSCRIPTIONAL REGULATOR"/>
    <property type="match status" value="1"/>
</dbReference>
<feature type="domain" description="HTH lysR-type" evidence="5">
    <location>
        <begin position="3"/>
        <end position="60"/>
    </location>
</feature>
<evidence type="ECO:0000256" key="2">
    <source>
        <dbReference type="ARBA" id="ARBA00023015"/>
    </source>
</evidence>
<name>A0ABU3PDJ9_9BURK</name>
<organism evidence="6 7">
    <name type="scientific">Roseateles aquae</name>
    <dbReference type="NCBI Taxonomy" id="3077235"/>
    <lineage>
        <taxon>Bacteria</taxon>
        <taxon>Pseudomonadati</taxon>
        <taxon>Pseudomonadota</taxon>
        <taxon>Betaproteobacteria</taxon>
        <taxon>Burkholderiales</taxon>
        <taxon>Sphaerotilaceae</taxon>
        <taxon>Roseateles</taxon>
    </lineage>
</organism>